<dbReference type="WBParaSite" id="PSAMB.scaffold3871size16571.g22766.t1">
    <property type="protein sequence ID" value="PSAMB.scaffold3871size16571.g22766.t1"/>
    <property type="gene ID" value="PSAMB.scaffold3871size16571.g22766"/>
</dbReference>
<proteinExistence type="predicted"/>
<reference evidence="3" key="1">
    <citation type="submission" date="2022-11" db="UniProtKB">
        <authorList>
            <consortium name="WormBaseParasite"/>
        </authorList>
    </citation>
    <scope>IDENTIFICATION</scope>
</reference>
<name>A0A914WGU3_9BILA</name>
<accession>A0A914WGU3</accession>
<dbReference type="AlphaFoldDB" id="A0A914WGU3"/>
<protein>
    <submittedName>
        <fullName evidence="3">Uncharacterized protein</fullName>
    </submittedName>
</protein>
<organism evidence="2 3">
    <name type="scientific">Plectus sambesii</name>
    <dbReference type="NCBI Taxonomy" id="2011161"/>
    <lineage>
        <taxon>Eukaryota</taxon>
        <taxon>Metazoa</taxon>
        <taxon>Ecdysozoa</taxon>
        <taxon>Nematoda</taxon>
        <taxon>Chromadorea</taxon>
        <taxon>Plectida</taxon>
        <taxon>Plectina</taxon>
        <taxon>Plectoidea</taxon>
        <taxon>Plectidae</taxon>
        <taxon>Plectus</taxon>
    </lineage>
</organism>
<evidence type="ECO:0000313" key="2">
    <source>
        <dbReference type="Proteomes" id="UP000887566"/>
    </source>
</evidence>
<sequence length="101" mass="11019">MSSTRAAVIMLAILGVCLLLVAHTDARFLQFDDADRFIPERAARFNGLRFGLGYVKSVQSARAKPHDGFSPLLLSVTNMDGPFGNSNARQLDQQATVADHE</sequence>
<feature type="chain" id="PRO_5037710814" evidence="1">
    <location>
        <begin position="27"/>
        <end position="101"/>
    </location>
</feature>
<evidence type="ECO:0000313" key="3">
    <source>
        <dbReference type="WBParaSite" id="PSAMB.scaffold3871size16571.g22766.t1"/>
    </source>
</evidence>
<evidence type="ECO:0000256" key="1">
    <source>
        <dbReference type="SAM" id="SignalP"/>
    </source>
</evidence>
<feature type="signal peptide" evidence="1">
    <location>
        <begin position="1"/>
        <end position="26"/>
    </location>
</feature>
<keyword evidence="2" id="KW-1185">Reference proteome</keyword>
<keyword evidence="1" id="KW-0732">Signal</keyword>
<dbReference type="Proteomes" id="UP000887566">
    <property type="component" value="Unplaced"/>
</dbReference>